<dbReference type="InterPro" id="IPR050869">
    <property type="entry name" value="H3K4_H4K5_MeTrfase"/>
</dbReference>
<dbReference type="InterPro" id="IPR046341">
    <property type="entry name" value="SET_dom_sf"/>
</dbReference>
<dbReference type="Gene3D" id="1.25.40.10">
    <property type="entry name" value="Tetratricopeptide repeat domain"/>
    <property type="match status" value="1"/>
</dbReference>
<organism evidence="2 3">
    <name type="scientific">Anthostomella pinea</name>
    <dbReference type="NCBI Taxonomy" id="933095"/>
    <lineage>
        <taxon>Eukaryota</taxon>
        <taxon>Fungi</taxon>
        <taxon>Dikarya</taxon>
        <taxon>Ascomycota</taxon>
        <taxon>Pezizomycotina</taxon>
        <taxon>Sordariomycetes</taxon>
        <taxon>Xylariomycetidae</taxon>
        <taxon>Xylariales</taxon>
        <taxon>Xylariaceae</taxon>
        <taxon>Anthostomella</taxon>
    </lineage>
</organism>
<dbReference type="Proteomes" id="UP001295740">
    <property type="component" value="Unassembled WGS sequence"/>
</dbReference>
<sequence length="371" mass="42211">MTQDELRIQKNERKVDMGQGGWYVEWPTPKGLIRQEVPRYGIHDRTMAYPQVAMALLTNRISINQPGQSVALGTALDVVGSVMNHSCNPNVCLFFEGKELRVRSLRTIEPGEEIMHCYTDVQCDVLLRQRRLEEDYFFVCSCQRCCQELETHRLRTSDDNDSLEEIRKKQDELFTLMNNVVVEASASLGSVDVGSQLTAARSLADAAFQEGQWPDDLEPMPSLLKTLGRIWQAQGQPLEGIKSSLRGSGNATYRLGPRWCDDLFELIQVFTRVVVLQTDSPAFEDMTFPRSAELWDLFHGYLHELCLLAESVYGLDTCYARAIRSWHDNTLEFAEDPLPGTPEFQRRFRASHAKLLTWAGVDSGRWIVDQG</sequence>
<accession>A0AAI8YEM5</accession>
<dbReference type="EMBL" id="CAUWAG010000003">
    <property type="protein sequence ID" value="CAJ2501917.1"/>
    <property type="molecule type" value="Genomic_DNA"/>
</dbReference>
<dbReference type="PANTHER" id="PTHR12197:SF251">
    <property type="entry name" value="EG:BACR7C10.4 PROTEIN"/>
    <property type="match status" value="1"/>
</dbReference>
<dbReference type="AlphaFoldDB" id="A0AAI8YEM5"/>
<gene>
    <name evidence="2" type="ORF">KHLLAP_LOCUS2385</name>
</gene>
<protein>
    <submittedName>
        <fullName evidence="2">Uu.00g047700.m01.CDS01</fullName>
    </submittedName>
</protein>
<feature type="domain" description="SET" evidence="1">
    <location>
        <begin position="1"/>
        <end position="119"/>
    </location>
</feature>
<dbReference type="PROSITE" id="PS50280">
    <property type="entry name" value="SET"/>
    <property type="match status" value="1"/>
</dbReference>
<proteinExistence type="predicted"/>
<evidence type="ECO:0000313" key="3">
    <source>
        <dbReference type="Proteomes" id="UP001295740"/>
    </source>
</evidence>
<dbReference type="InterPro" id="IPR011990">
    <property type="entry name" value="TPR-like_helical_dom_sf"/>
</dbReference>
<comment type="caution">
    <text evidence="2">The sequence shown here is derived from an EMBL/GenBank/DDBJ whole genome shotgun (WGS) entry which is preliminary data.</text>
</comment>
<dbReference type="SUPFAM" id="SSF82199">
    <property type="entry name" value="SET domain"/>
    <property type="match status" value="1"/>
</dbReference>
<evidence type="ECO:0000313" key="2">
    <source>
        <dbReference type="EMBL" id="CAJ2501917.1"/>
    </source>
</evidence>
<reference evidence="2" key="1">
    <citation type="submission" date="2023-10" db="EMBL/GenBank/DDBJ databases">
        <authorList>
            <person name="Hackl T."/>
        </authorList>
    </citation>
    <scope>NUCLEOTIDE SEQUENCE</scope>
</reference>
<dbReference type="InterPro" id="IPR001214">
    <property type="entry name" value="SET_dom"/>
</dbReference>
<evidence type="ECO:0000259" key="1">
    <source>
        <dbReference type="PROSITE" id="PS50280"/>
    </source>
</evidence>
<keyword evidence="3" id="KW-1185">Reference proteome</keyword>
<name>A0AAI8YEM5_9PEZI</name>
<dbReference type="PANTHER" id="PTHR12197">
    <property type="entry name" value="HISTONE-LYSINE N-METHYLTRANSFERASE SMYD"/>
    <property type="match status" value="1"/>
</dbReference>
<dbReference type="CDD" id="cd20071">
    <property type="entry name" value="SET_SMYD"/>
    <property type="match status" value="1"/>
</dbReference>
<dbReference type="Pfam" id="PF00856">
    <property type="entry name" value="SET"/>
    <property type="match status" value="1"/>
</dbReference>
<dbReference type="GO" id="GO:0005634">
    <property type="term" value="C:nucleus"/>
    <property type="evidence" value="ECO:0007669"/>
    <property type="project" value="TreeGrafter"/>
</dbReference>
<dbReference type="Gene3D" id="2.170.270.10">
    <property type="entry name" value="SET domain"/>
    <property type="match status" value="1"/>
</dbReference>